<evidence type="ECO:0000313" key="2">
    <source>
        <dbReference type="Proteomes" id="UP001327560"/>
    </source>
</evidence>
<dbReference type="PANTHER" id="PTHR33116">
    <property type="entry name" value="REVERSE TRANSCRIPTASE ZINC-BINDING DOMAIN-CONTAINING PROTEIN-RELATED-RELATED"/>
    <property type="match status" value="1"/>
</dbReference>
<accession>A0AAQ3K2Y8</accession>
<gene>
    <name evidence="1" type="ORF">Cni_G07025</name>
</gene>
<organism evidence="1 2">
    <name type="scientific">Canna indica</name>
    <name type="common">Indian-shot</name>
    <dbReference type="NCBI Taxonomy" id="4628"/>
    <lineage>
        <taxon>Eukaryota</taxon>
        <taxon>Viridiplantae</taxon>
        <taxon>Streptophyta</taxon>
        <taxon>Embryophyta</taxon>
        <taxon>Tracheophyta</taxon>
        <taxon>Spermatophyta</taxon>
        <taxon>Magnoliopsida</taxon>
        <taxon>Liliopsida</taxon>
        <taxon>Zingiberales</taxon>
        <taxon>Cannaceae</taxon>
        <taxon>Canna</taxon>
    </lineage>
</organism>
<dbReference type="EMBL" id="CP136891">
    <property type="protein sequence ID" value="WOK98315.1"/>
    <property type="molecule type" value="Genomic_DNA"/>
</dbReference>
<dbReference type="AlphaFoldDB" id="A0AAQ3K2Y8"/>
<protein>
    <submittedName>
        <fullName evidence="1">Transposon protein</fullName>
    </submittedName>
</protein>
<name>A0AAQ3K2Y8_9LILI</name>
<keyword evidence="2" id="KW-1185">Reference proteome</keyword>
<proteinExistence type="predicted"/>
<reference evidence="1 2" key="1">
    <citation type="submission" date="2023-10" db="EMBL/GenBank/DDBJ databases">
        <title>Chromosome-scale genome assembly provides insights into flower coloration mechanisms of Canna indica.</title>
        <authorList>
            <person name="Li C."/>
        </authorList>
    </citation>
    <scope>NUCLEOTIDE SEQUENCE [LARGE SCALE GENOMIC DNA]</scope>
    <source>
        <tissue evidence="1">Flower</tissue>
    </source>
</reference>
<dbReference type="Proteomes" id="UP001327560">
    <property type="component" value="Chromosome 2"/>
</dbReference>
<dbReference type="PANTHER" id="PTHR33116:SF78">
    <property type="entry name" value="OS12G0587133 PROTEIN"/>
    <property type="match status" value="1"/>
</dbReference>
<evidence type="ECO:0000313" key="1">
    <source>
        <dbReference type="EMBL" id="WOK98315.1"/>
    </source>
</evidence>
<sequence length="434" mass="48751">MSTALLEEMKGHLFGSNSIESYKSFVLGVGNFLYSGEHVSWRWKKNLEEHIAQGEGGETNISKALSEFFKDTLGSANRTSLSPVWSSLYPHEALDLSILIAPCSEEEIVANIKMMGKDKAPGPDGLTVEFFLSVWDIIGREMTNLMTGLRVNFAKTVVTHLLNDTVRAEEVARAFGYRHSDFPVNYLGLPLRNGKSLKQDWMKIVEKIDSRLENWKGKLLSRGGRLILINSVLSSISSYFLSIFWVPKWVLNTIDSRRRAFLWSGSRSHSGLGSLVCWNDVTSLRQNGGLGIIGLNIHNLARLARCWCCIASGIKLLWVSIVEKKYFNRLSWSGKHNTSGWSPIWKGIMAAKAPFSLSVEAHIGNGLSISFWDDKWISNHSLADTFPDLYKASRHRNACVATLLNSPDNKWMLFWPEAVDTDSMTLLMSMIRGI</sequence>